<dbReference type="PANTHER" id="PTHR10903">
    <property type="entry name" value="GTPASE, IMAP FAMILY MEMBER-RELATED"/>
    <property type="match status" value="1"/>
</dbReference>
<sequence>MAEKFIYLDLLLVGKTGHGKSATGNAILGRKLFTSCGNMESVTNGVDFNVGKIEGRIVTVVDVPGVCDTGKNKDAWLTHILDCAIAAHPGGYHALLLVYKYGTRFTQEEEETIAFLKDKLGQDFIRNHAIVVLTNGDTFVKEGNSKAEFENWCRKQAGPFGEILKESSYRAVIFENLTRDESILETQRKVLLQVIENKLNGKRYDHSLFKLAQTIHEDVIQEVKPKVTEDMINTCSLIMQDVEENVNNPETEQSEKNLAHLMKETANLEKTVRLKDTSELKDLFEMTRSMKEIISEEKKKKKSSQKSVKSRNASIGELVKNLQPAKFEAFLHGGVQTNFQKLKNTYQLTVTDRVFKKLHQGPILNLQNGLISSSTSC</sequence>
<dbReference type="RefSeq" id="XP_013085787.2">
    <property type="nucleotide sequence ID" value="XM_013230333.2"/>
</dbReference>
<comment type="similarity">
    <text evidence="1">Belongs to the TRAFAC class TrmE-Era-EngA-EngB-Septin-like GTPase superfamily. AIG1/Toc34/Toc159-like paraseptin GTPase family. IAN subfamily.</text>
</comment>
<name>A0A9U8EG45_BIOGL</name>
<reference evidence="6" key="1">
    <citation type="submission" date="2025-08" db="UniProtKB">
        <authorList>
            <consortium name="RefSeq"/>
        </authorList>
    </citation>
    <scope>IDENTIFICATION</scope>
</reference>
<dbReference type="InterPro" id="IPR027417">
    <property type="entry name" value="P-loop_NTPase"/>
</dbReference>
<dbReference type="SUPFAM" id="SSF52540">
    <property type="entry name" value="P-loop containing nucleoside triphosphate hydrolases"/>
    <property type="match status" value="1"/>
</dbReference>
<dbReference type="Pfam" id="PF04548">
    <property type="entry name" value="AIG1"/>
    <property type="match status" value="1"/>
</dbReference>
<dbReference type="KEGG" id="bgt:106070426"/>
<evidence type="ECO:0000256" key="3">
    <source>
        <dbReference type="ARBA" id="ARBA00023134"/>
    </source>
</evidence>
<dbReference type="OMA" id="THILDCA"/>
<dbReference type="Proteomes" id="UP001165740">
    <property type="component" value="Chromosome 13"/>
</dbReference>
<protein>
    <submittedName>
        <fullName evidence="6">Uncharacterized protein LOC106070426</fullName>
    </submittedName>
</protein>
<dbReference type="FunFam" id="3.40.50.300:FF:000840">
    <property type="entry name" value="Immune-associated nucleotide-binding protein 9"/>
    <property type="match status" value="1"/>
</dbReference>
<proteinExistence type="inferred from homology"/>
<dbReference type="AlphaFoldDB" id="A0A9U8EG45"/>
<evidence type="ECO:0000256" key="1">
    <source>
        <dbReference type="ARBA" id="ARBA00008535"/>
    </source>
</evidence>
<evidence type="ECO:0000259" key="4">
    <source>
        <dbReference type="PROSITE" id="PS51720"/>
    </source>
</evidence>
<accession>A0A9U8EG45</accession>
<dbReference type="GO" id="GO:0005525">
    <property type="term" value="F:GTP binding"/>
    <property type="evidence" value="ECO:0007669"/>
    <property type="project" value="UniProtKB-KW"/>
</dbReference>
<dbReference type="GeneID" id="106070426"/>
<dbReference type="OrthoDB" id="10061751at2759"/>
<gene>
    <name evidence="6" type="primary">LOC106070426</name>
</gene>
<dbReference type="InterPro" id="IPR045058">
    <property type="entry name" value="GIMA/IAN/Toc"/>
</dbReference>
<feature type="domain" description="AIG1-type G" evidence="4">
    <location>
        <begin position="5"/>
        <end position="213"/>
    </location>
</feature>
<keyword evidence="2" id="KW-0547">Nucleotide-binding</keyword>
<evidence type="ECO:0000256" key="2">
    <source>
        <dbReference type="ARBA" id="ARBA00022741"/>
    </source>
</evidence>
<dbReference type="Gene3D" id="3.40.50.300">
    <property type="entry name" value="P-loop containing nucleotide triphosphate hydrolases"/>
    <property type="match status" value="1"/>
</dbReference>
<organism evidence="5 6">
    <name type="scientific">Biomphalaria glabrata</name>
    <name type="common">Bloodfluke planorb</name>
    <name type="synonym">Freshwater snail</name>
    <dbReference type="NCBI Taxonomy" id="6526"/>
    <lineage>
        <taxon>Eukaryota</taxon>
        <taxon>Metazoa</taxon>
        <taxon>Spiralia</taxon>
        <taxon>Lophotrochozoa</taxon>
        <taxon>Mollusca</taxon>
        <taxon>Gastropoda</taxon>
        <taxon>Heterobranchia</taxon>
        <taxon>Euthyneura</taxon>
        <taxon>Panpulmonata</taxon>
        <taxon>Hygrophila</taxon>
        <taxon>Lymnaeoidea</taxon>
        <taxon>Planorbidae</taxon>
        <taxon>Biomphalaria</taxon>
    </lineage>
</organism>
<evidence type="ECO:0000313" key="5">
    <source>
        <dbReference type="Proteomes" id="UP001165740"/>
    </source>
</evidence>
<dbReference type="InterPro" id="IPR006703">
    <property type="entry name" value="G_AIG1"/>
</dbReference>
<keyword evidence="5" id="KW-1185">Reference proteome</keyword>
<evidence type="ECO:0000313" key="6">
    <source>
        <dbReference type="RefSeq" id="XP_013085787.2"/>
    </source>
</evidence>
<dbReference type="PROSITE" id="PS51720">
    <property type="entry name" value="G_AIG1"/>
    <property type="match status" value="1"/>
</dbReference>
<dbReference type="PANTHER" id="PTHR10903:SF184">
    <property type="entry name" value="GTP-BINDING PROTEIN A"/>
    <property type="match status" value="1"/>
</dbReference>
<keyword evidence="3" id="KW-0342">GTP-binding</keyword>